<dbReference type="CDD" id="cd08704">
    <property type="entry name" value="Met_tRNA_FMT_C"/>
    <property type="match status" value="1"/>
</dbReference>
<dbReference type="Pfam" id="PF02911">
    <property type="entry name" value="Formyl_trans_C"/>
    <property type="match status" value="1"/>
</dbReference>
<dbReference type="EC" id="2.1.2.9" evidence="2 5"/>
<dbReference type="AlphaFoldDB" id="A0A1G2KMI8"/>
<comment type="similarity">
    <text evidence="1 5">Belongs to the Fmt family.</text>
</comment>
<evidence type="ECO:0000256" key="3">
    <source>
        <dbReference type="ARBA" id="ARBA00022679"/>
    </source>
</evidence>
<name>A0A1G2KMI8_9BACT</name>
<feature type="binding site" evidence="5">
    <location>
        <begin position="111"/>
        <end position="114"/>
    </location>
    <ligand>
        <name>(6S)-5,6,7,8-tetrahydrofolate</name>
        <dbReference type="ChEBI" id="CHEBI:57453"/>
    </ligand>
</feature>
<dbReference type="InterPro" id="IPR011034">
    <property type="entry name" value="Formyl_transferase-like_C_sf"/>
</dbReference>
<dbReference type="SUPFAM" id="SSF50486">
    <property type="entry name" value="FMT C-terminal domain-like"/>
    <property type="match status" value="1"/>
</dbReference>
<dbReference type="InterPro" id="IPR005794">
    <property type="entry name" value="Fmt"/>
</dbReference>
<accession>A0A1G2KMI8</accession>
<evidence type="ECO:0000259" key="7">
    <source>
        <dbReference type="Pfam" id="PF02911"/>
    </source>
</evidence>
<evidence type="ECO:0000256" key="1">
    <source>
        <dbReference type="ARBA" id="ARBA00010699"/>
    </source>
</evidence>
<dbReference type="PANTHER" id="PTHR11138:SF5">
    <property type="entry name" value="METHIONYL-TRNA FORMYLTRANSFERASE, MITOCHONDRIAL"/>
    <property type="match status" value="1"/>
</dbReference>
<sequence>MDVGPRIIFLGTPDFALPPLDTLINNGYNVVAVVTNPDELVGRKQILTPPPIKFFAGKYKIPVYQPVNLKIKNWKLKIPESDLYIVAAYGKIIPREILEIPKHGVLNVHPSLLPRWRGPSPIQYALLNGDTKTGVTIIQMDELMDHGPVLMQRELSISKITYLQLHDELARLGATLLLETLPQWLNGKIKPTPQDDSQATYSKILTKESGRIDWSRTAEEIERKVRAFSPWPGAWTLWPTNKKIDRILIDAAEISDEDASEKTPGLVWKSRDGNLFIQTGRGSIAVKDLTKAGKKTMGAEAFLRGNDAILGTRLI</sequence>
<dbReference type="InterPro" id="IPR002376">
    <property type="entry name" value="Formyl_transf_N"/>
</dbReference>
<comment type="catalytic activity">
    <reaction evidence="5">
        <text>L-methionyl-tRNA(fMet) + (6R)-10-formyltetrahydrofolate = N-formyl-L-methionyl-tRNA(fMet) + (6S)-5,6,7,8-tetrahydrofolate + H(+)</text>
        <dbReference type="Rhea" id="RHEA:24380"/>
        <dbReference type="Rhea" id="RHEA-COMP:9952"/>
        <dbReference type="Rhea" id="RHEA-COMP:9953"/>
        <dbReference type="ChEBI" id="CHEBI:15378"/>
        <dbReference type="ChEBI" id="CHEBI:57453"/>
        <dbReference type="ChEBI" id="CHEBI:78530"/>
        <dbReference type="ChEBI" id="CHEBI:78844"/>
        <dbReference type="ChEBI" id="CHEBI:195366"/>
        <dbReference type="EC" id="2.1.2.9"/>
    </reaction>
</comment>
<comment type="caution">
    <text evidence="8">The sequence shown here is derived from an EMBL/GenBank/DDBJ whole genome shotgun (WGS) entry which is preliminary data.</text>
</comment>
<dbReference type="GO" id="GO:0004479">
    <property type="term" value="F:methionyl-tRNA formyltransferase activity"/>
    <property type="evidence" value="ECO:0007669"/>
    <property type="project" value="UniProtKB-UniRule"/>
</dbReference>
<organism evidence="8 9">
    <name type="scientific">Candidatus Sungbacteria bacterium RIFCSPHIGHO2_02_FULL_47_11</name>
    <dbReference type="NCBI Taxonomy" id="1802270"/>
    <lineage>
        <taxon>Bacteria</taxon>
        <taxon>Candidatus Sungiibacteriota</taxon>
    </lineage>
</organism>
<reference evidence="8 9" key="1">
    <citation type="journal article" date="2016" name="Nat. Commun.">
        <title>Thousands of microbial genomes shed light on interconnected biogeochemical processes in an aquifer system.</title>
        <authorList>
            <person name="Anantharaman K."/>
            <person name="Brown C.T."/>
            <person name="Hug L.A."/>
            <person name="Sharon I."/>
            <person name="Castelle C.J."/>
            <person name="Probst A.J."/>
            <person name="Thomas B.C."/>
            <person name="Singh A."/>
            <person name="Wilkins M.J."/>
            <person name="Karaoz U."/>
            <person name="Brodie E.L."/>
            <person name="Williams K.H."/>
            <person name="Hubbard S.S."/>
            <person name="Banfield J.F."/>
        </authorList>
    </citation>
    <scope>NUCLEOTIDE SEQUENCE [LARGE SCALE GENOMIC DNA]</scope>
</reference>
<feature type="domain" description="Formyl transferase N-terminal" evidence="6">
    <location>
        <begin position="6"/>
        <end position="177"/>
    </location>
</feature>
<gene>
    <name evidence="5" type="primary">fmt</name>
    <name evidence="8" type="ORF">A3C07_04325</name>
</gene>
<evidence type="ECO:0000256" key="4">
    <source>
        <dbReference type="ARBA" id="ARBA00022917"/>
    </source>
</evidence>
<evidence type="ECO:0000256" key="5">
    <source>
        <dbReference type="HAMAP-Rule" id="MF_00182"/>
    </source>
</evidence>
<dbReference type="EMBL" id="MHQI01000010">
    <property type="protein sequence ID" value="OHA00650.1"/>
    <property type="molecule type" value="Genomic_DNA"/>
</dbReference>
<evidence type="ECO:0000256" key="2">
    <source>
        <dbReference type="ARBA" id="ARBA00012261"/>
    </source>
</evidence>
<dbReference type="InterPro" id="IPR001555">
    <property type="entry name" value="GART_AS"/>
</dbReference>
<keyword evidence="3 5" id="KW-0808">Transferase</keyword>
<dbReference type="InterPro" id="IPR041711">
    <property type="entry name" value="Met-tRNA-FMT_N"/>
</dbReference>
<evidence type="ECO:0000313" key="9">
    <source>
        <dbReference type="Proteomes" id="UP000179023"/>
    </source>
</evidence>
<dbReference type="SUPFAM" id="SSF53328">
    <property type="entry name" value="Formyltransferase"/>
    <property type="match status" value="1"/>
</dbReference>
<dbReference type="InterPro" id="IPR044135">
    <property type="entry name" value="Met-tRNA-FMT_C"/>
</dbReference>
<dbReference type="InterPro" id="IPR005793">
    <property type="entry name" value="Formyl_trans_C"/>
</dbReference>
<proteinExistence type="inferred from homology"/>
<dbReference type="Pfam" id="PF00551">
    <property type="entry name" value="Formyl_trans_N"/>
    <property type="match status" value="1"/>
</dbReference>
<dbReference type="HAMAP" id="MF_00182">
    <property type="entry name" value="Formyl_trans"/>
    <property type="match status" value="1"/>
</dbReference>
<comment type="function">
    <text evidence="5">Attaches a formyl group to the free amino group of methionyl-tRNA(fMet). The formyl group appears to play a dual role in the initiator identity of N-formylmethionyl-tRNA by promoting its recognition by IF2 and preventing the misappropriation of this tRNA by the elongation apparatus.</text>
</comment>
<dbReference type="NCBIfam" id="TIGR00460">
    <property type="entry name" value="fmt"/>
    <property type="match status" value="1"/>
</dbReference>
<keyword evidence="4 5" id="KW-0648">Protein biosynthesis</keyword>
<dbReference type="Proteomes" id="UP000179023">
    <property type="component" value="Unassembled WGS sequence"/>
</dbReference>
<evidence type="ECO:0000259" key="6">
    <source>
        <dbReference type="Pfam" id="PF00551"/>
    </source>
</evidence>
<dbReference type="PROSITE" id="PS00373">
    <property type="entry name" value="GART"/>
    <property type="match status" value="1"/>
</dbReference>
<dbReference type="STRING" id="1802270.A3C07_04325"/>
<dbReference type="PANTHER" id="PTHR11138">
    <property type="entry name" value="METHIONYL-TRNA FORMYLTRANSFERASE"/>
    <property type="match status" value="1"/>
</dbReference>
<dbReference type="InterPro" id="IPR036477">
    <property type="entry name" value="Formyl_transf_N_sf"/>
</dbReference>
<feature type="domain" description="Formyl transferase C-terminal" evidence="7">
    <location>
        <begin position="205"/>
        <end position="306"/>
    </location>
</feature>
<dbReference type="GO" id="GO:0005829">
    <property type="term" value="C:cytosol"/>
    <property type="evidence" value="ECO:0007669"/>
    <property type="project" value="TreeGrafter"/>
</dbReference>
<dbReference type="Gene3D" id="3.40.50.12230">
    <property type="match status" value="1"/>
</dbReference>
<protein>
    <recommendedName>
        <fullName evidence="2 5">Methionyl-tRNA formyltransferase</fullName>
        <ecNumber evidence="2 5">2.1.2.9</ecNumber>
    </recommendedName>
</protein>
<dbReference type="CDD" id="cd08646">
    <property type="entry name" value="FMT_core_Met-tRNA-FMT_N"/>
    <property type="match status" value="1"/>
</dbReference>
<evidence type="ECO:0000313" key="8">
    <source>
        <dbReference type="EMBL" id="OHA00650.1"/>
    </source>
</evidence>